<feature type="transmembrane region" description="Helical" evidence="9">
    <location>
        <begin position="395"/>
        <end position="416"/>
    </location>
</feature>
<proteinExistence type="inferred from homology"/>
<dbReference type="OrthoDB" id="44789at2759"/>
<keyword evidence="8" id="KW-0129">CBS domain</keyword>
<keyword evidence="2 9" id="KW-0813">Transport</keyword>
<accession>A0A1Q2YIC9</accession>
<dbReference type="GO" id="GO:0006878">
    <property type="term" value="P:intracellular copper ion homeostasis"/>
    <property type="evidence" value="ECO:0007669"/>
    <property type="project" value="TreeGrafter"/>
</dbReference>
<dbReference type="GO" id="GO:0000324">
    <property type="term" value="C:fungal-type vacuole"/>
    <property type="evidence" value="ECO:0007669"/>
    <property type="project" value="TreeGrafter"/>
</dbReference>
<feature type="transmembrane region" description="Helical" evidence="9">
    <location>
        <begin position="281"/>
        <end position="305"/>
    </location>
</feature>
<dbReference type="SMART" id="SM00116">
    <property type="entry name" value="CBS"/>
    <property type="match status" value="1"/>
</dbReference>
<evidence type="ECO:0000256" key="9">
    <source>
        <dbReference type="RuleBase" id="RU361221"/>
    </source>
</evidence>
<dbReference type="GO" id="GO:0006879">
    <property type="term" value="P:intracellular iron ion homeostasis"/>
    <property type="evidence" value="ECO:0007669"/>
    <property type="project" value="TreeGrafter"/>
</dbReference>
<dbReference type="Gene3D" id="1.10.3080.10">
    <property type="entry name" value="Clc chloride channel"/>
    <property type="match status" value="1"/>
</dbReference>
<evidence type="ECO:0000256" key="1">
    <source>
        <dbReference type="ARBA" id="ARBA00004141"/>
    </source>
</evidence>
<evidence type="ECO:0000256" key="4">
    <source>
        <dbReference type="ARBA" id="ARBA00022989"/>
    </source>
</evidence>
<dbReference type="InterPro" id="IPR000644">
    <property type="entry name" value="CBS_dom"/>
</dbReference>
<evidence type="ECO:0000256" key="7">
    <source>
        <dbReference type="ARBA" id="ARBA00023214"/>
    </source>
</evidence>
<keyword evidence="6 9" id="KW-0472">Membrane</keyword>
<dbReference type="PROSITE" id="PS51371">
    <property type="entry name" value="CBS"/>
    <property type="match status" value="1"/>
</dbReference>
<evidence type="ECO:0000256" key="3">
    <source>
        <dbReference type="ARBA" id="ARBA00022692"/>
    </source>
</evidence>
<feature type="transmembrane region" description="Helical" evidence="9">
    <location>
        <begin position="317"/>
        <end position="334"/>
    </location>
</feature>
<name>A0A1Q2YIC9_9ASCO</name>
<reference evidence="11 12" key="1">
    <citation type="submission" date="2016-08" db="EMBL/GenBank/DDBJ databases">
        <title>Whole genome shotgun sequence of Pichia membranifaciens KS47-1.</title>
        <authorList>
            <person name="Konishi M."/>
            <person name="Ishida M."/>
            <person name="Arakawa T."/>
            <person name="Kato Y."/>
            <person name="Horiuchi J."/>
        </authorList>
    </citation>
    <scope>NUCLEOTIDE SEQUENCE [LARGE SCALE GENOMIC DNA]</scope>
    <source>
        <strain evidence="11 12">KS47-1</strain>
    </source>
</reference>
<dbReference type="Gene3D" id="3.10.580.10">
    <property type="entry name" value="CBS-domain"/>
    <property type="match status" value="1"/>
</dbReference>
<gene>
    <name evidence="11" type="ORF">PMKS-002788</name>
</gene>
<dbReference type="PANTHER" id="PTHR45711:SF9">
    <property type="entry name" value="ANION_PROTON EXCHANGE TRANSPORTER GEF1"/>
    <property type="match status" value="1"/>
</dbReference>
<dbReference type="InterPro" id="IPR001807">
    <property type="entry name" value="ClC"/>
</dbReference>
<evidence type="ECO:0000259" key="10">
    <source>
        <dbReference type="PROSITE" id="PS51371"/>
    </source>
</evidence>
<keyword evidence="3 9" id="KW-0812">Transmembrane</keyword>
<comment type="similarity">
    <text evidence="9">Belongs to the chloride channel (TC 2.A.49) family.</text>
</comment>
<dbReference type="PRINTS" id="PR00762">
    <property type="entry name" value="CLCHANNEL"/>
</dbReference>
<evidence type="ECO:0000256" key="5">
    <source>
        <dbReference type="ARBA" id="ARBA00023065"/>
    </source>
</evidence>
<feature type="transmembrane region" description="Helical" evidence="9">
    <location>
        <begin position="229"/>
        <end position="247"/>
    </location>
</feature>
<dbReference type="Pfam" id="PF00571">
    <property type="entry name" value="CBS"/>
    <property type="match status" value="1"/>
</dbReference>
<evidence type="ECO:0000256" key="6">
    <source>
        <dbReference type="ARBA" id="ARBA00023136"/>
    </source>
</evidence>
<evidence type="ECO:0000313" key="11">
    <source>
        <dbReference type="EMBL" id="GAV29306.1"/>
    </source>
</evidence>
<keyword evidence="5 9" id="KW-0406">Ion transport</keyword>
<dbReference type="SUPFAM" id="SSF81340">
    <property type="entry name" value="Clc chloride channel"/>
    <property type="match status" value="1"/>
</dbReference>
<sequence>MAVWQQEYNSNPEVQKLSKSFDKFTTIDWPLERLTENRKYYEALKRRAVSGPADAIDLNVEEGLLESARPGTAATNEGSTSLGTLHSLNTAAYSAMSIISEISNLQLIKSRIWTTAQIWLVLTMTGIVIGSIAAFLSVLTEWLNSFKMGYCSANFFLDEKSCLNEDWRHWSSFGFISFLVFTVLSVLYGVFAAFQCVYFAPNAAGSGISEVKCIVAGFNRPDFLSPSTLIIKALALPFTIASGLAVGKEGPSVHYASCVGNVIARWIVPWFNESPLQLADIITAGAGSGVAVAFGSPIGGVLFSIEEISSGLRLNTLWKIFYTSLVAITTLQIWNPFGTGQIVMFEVRYDSDWIWSEIVWFIILGIFGGLYGIVISKWNIKYVAFRQRYLSNWRFSGPFEVFWLCLFSAIVGYWNIYMRLDMTKVMEMLFDSCRGNEGNTDNAICLISQNRSDTTIAKWLWTLFTLFYATMIRMVLVCISYGSKVPCGIFVPSMAVGATFGKMLGLLVEEILGKTVDGDGNAIGVPSGTYAFLGAGAALSGITGLTFTVVVIMYELTGAIKYIIPTMITIVSVRIVSELGGNGFGGIADQMIKFNGLPFIDTKEEHELGEAVTVGDVMVPKVIGLDCEGMYERDILKIMEFEKREYPLLYKRRCVVGVISHADLLEIFECLQRKKPLDGNIGDGQEAFDLGNEFVRFISKRKLRELSDVVGEEIEYGQYDQRVGRGPDNDGGSVDGEWDFEEYVGFEVLSINMNTSVYTLFDLFVEVGSRIVFVYDRRSVVGIVSRKDLIRYENYIHYKEHGDVFVNGNDAVMFQKLWTVYTTVWRLLKFWDREGTEDAEGSGSRYLSLRGE</sequence>
<keyword evidence="12" id="KW-1185">Reference proteome</keyword>
<dbReference type="GO" id="GO:0005886">
    <property type="term" value="C:plasma membrane"/>
    <property type="evidence" value="ECO:0007669"/>
    <property type="project" value="TreeGrafter"/>
</dbReference>
<evidence type="ECO:0000256" key="8">
    <source>
        <dbReference type="PROSITE-ProRule" id="PRU00703"/>
    </source>
</evidence>
<protein>
    <recommendedName>
        <fullName evidence="9">Chloride channel protein</fullName>
    </recommendedName>
</protein>
<feature type="transmembrane region" description="Helical" evidence="9">
    <location>
        <begin position="459"/>
        <end position="482"/>
    </location>
</feature>
<evidence type="ECO:0000313" key="12">
    <source>
        <dbReference type="Proteomes" id="UP000186136"/>
    </source>
</evidence>
<dbReference type="GO" id="GO:0005769">
    <property type="term" value="C:early endosome"/>
    <property type="evidence" value="ECO:0007669"/>
    <property type="project" value="TreeGrafter"/>
</dbReference>
<feature type="transmembrane region" description="Helical" evidence="9">
    <location>
        <begin position="173"/>
        <end position="200"/>
    </location>
</feature>
<feature type="transmembrane region" description="Helical" evidence="9">
    <location>
        <begin position="354"/>
        <end position="374"/>
    </location>
</feature>
<dbReference type="SUPFAM" id="SSF54631">
    <property type="entry name" value="CBS-domain pair"/>
    <property type="match status" value="1"/>
</dbReference>
<feature type="domain" description="CBS" evidence="10">
    <location>
        <begin position="744"/>
        <end position="800"/>
    </location>
</feature>
<dbReference type="Pfam" id="PF00654">
    <property type="entry name" value="Voltage_CLC"/>
    <property type="match status" value="1"/>
</dbReference>
<evidence type="ECO:0000256" key="2">
    <source>
        <dbReference type="ARBA" id="ARBA00022448"/>
    </source>
</evidence>
<dbReference type="GO" id="GO:0005794">
    <property type="term" value="C:Golgi apparatus"/>
    <property type="evidence" value="ECO:0007669"/>
    <property type="project" value="TreeGrafter"/>
</dbReference>
<dbReference type="InterPro" id="IPR014743">
    <property type="entry name" value="Cl-channel_core"/>
</dbReference>
<dbReference type="EMBL" id="BDGI01000110">
    <property type="protein sequence ID" value="GAV29306.1"/>
    <property type="molecule type" value="Genomic_DNA"/>
</dbReference>
<feature type="transmembrane region" description="Helical" evidence="9">
    <location>
        <begin position="489"/>
        <end position="508"/>
    </location>
</feature>
<dbReference type="CDD" id="cd03684">
    <property type="entry name" value="ClC_3_like"/>
    <property type="match status" value="1"/>
</dbReference>
<feature type="transmembrane region" description="Helical" evidence="9">
    <location>
        <begin position="528"/>
        <end position="554"/>
    </location>
</feature>
<comment type="caution">
    <text evidence="11">The sequence shown here is derived from an EMBL/GenBank/DDBJ whole genome shotgun (WGS) entry which is preliminary data.</text>
</comment>
<dbReference type="InterPro" id="IPR046342">
    <property type="entry name" value="CBS_dom_sf"/>
</dbReference>
<feature type="transmembrane region" description="Helical" evidence="9">
    <location>
        <begin position="118"/>
        <end position="139"/>
    </location>
</feature>
<keyword evidence="4 9" id="KW-1133">Transmembrane helix</keyword>
<comment type="subcellular location">
    <subcellularLocation>
        <location evidence="1 9">Membrane</location>
        <topology evidence="1 9">Multi-pass membrane protein</topology>
    </subcellularLocation>
</comment>
<dbReference type="GO" id="GO:0005783">
    <property type="term" value="C:endoplasmic reticulum"/>
    <property type="evidence" value="ECO:0007669"/>
    <property type="project" value="TreeGrafter"/>
</dbReference>
<dbReference type="PANTHER" id="PTHR45711">
    <property type="entry name" value="CHLORIDE CHANNEL PROTEIN"/>
    <property type="match status" value="1"/>
</dbReference>
<dbReference type="AlphaFoldDB" id="A0A1Q2YIC9"/>
<organism evidence="11 12">
    <name type="scientific">Pichia membranifaciens</name>
    <dbReference type="NCBI Taxonomy" id="4926"/>
    <lineage>
        <taxon>Eukaryota</taxon>
        <taxon>Fungi</taxon>
        <taxon>Dikarya</taxon>
        <taxon>Ascomycota</taxon>
        <taxon>Saccharomycotina</taxon>
        <taxon>Pichiomycetes</taxon>
        <taxon>Pichiales</taxon>
        <taxon>Pichiaceae</taxon>
        <taxon>Pichia</taxon>
    </lineage>
</organism>
<dbReference type="GO" id="GO:0005247">
    <property type="term" value="F:voltage-gated chloride channel activity"/>
    <property type="evidence" value="ECO:0007669"/>
    <property type="project" value="TreeGrafter"/>
</dbReference>
<dbReference type="Proteomes" id="UP000186136">
    <property type="component" value="Unassembled WGS sequence"/>
</dbReference>
<keyword evidence="7 9" id="KW-0868">Chloride</keyword>